<evidence type="ECO:0000313" key="9">
    <source>
        <dbReference type="Proteomes" id="UP000887567"/>
    </source>
</evidence>
<dbReference type="EnsemblMetazoa" id="XM_021052159.2">
    <property type="protein sequence ID" value="XP_020907818.1"/>
    <property type="gene ID" value="LOC110245864"/>
</dbReference>
<dbReference type="KEGG" id="epa:110245864"/>
<keyword evidence="9" id="KW-1185">Reference proteome</keyword>
<keyword evidence="1" id="KW-0479">Metal-binding</keyword>
<dbReference type="OMA" id="NATHYRV"/>
<evidence type="ECO:0000256" key="1">
    <source>
        <dbReference type="ARBA" id="ARBA00022723"/>
    </source>
</evidence>
<evidence type="ECO:0000256" key="3">
    <source>
        <dbReference type="ARBA" id="ARBA00022833"/>
    </source>
</evidence>
<name>A0A913XPY7_EXADI</name>
<dbReference type="OrthoDB" id="5988506at2759"/>
<evidence type="ECO:0000256" key="5">
    <source>
        <dbReference type="PROSITE-ProRule" id="PRU00309"/>
    </source>
</evidence>
<accession>A0A913XPY7</accession>
<dbReference type="AlphaFoldDB" id="A0A913XPY7"/>
<evidence type="ECO:0000259" key="7">
    <source>
        <dbReference type="PROSITE" id="PS50950"/>
    </source>
</evidence>
<dbReference type="Pfam" id="PF05485">
    <property type="entry name" value="THAP"/>
    <property type="match status" value="1"/>
</dbReference>
<dbReference type="InterPro" id="IPR006612">
    <property type="entry name" value="THAP_Znf"/>
</dbReference>
<evidence type="ECO:0000256" key="4">
    <source>
        <dbReference type="ARBA" id="ARBA00023125"/>
    </source>
</evidence>
<dbReference type="PROSITE" id="PS50950">
    <property type="entry name" value="ZF_THAP"/>
    <property type="match status" value="1"/>
</dbReference>
<dbReference type="GO" id="GO:0003677">
    <property type="term" value="F:DNA binding"/>
    <property type="evidence" value="ECO:0007669"/>
    <property type="project" value="UniProtKB-UniRule"/>
</dbReference>
<feature type="compositionally biased region" description="Polar residues" evidence="6">
    <location>
        <begin position="164"/>
        <end position="173"/>
    </location>
</feature>
<proteinExistence type="predicted"/>
<feature type="domain" description="THAP-type" evidence="7">
    <location>
        <begin position="1"/>
        <end position="93"/>
    </location>
</feature>
<reference evidence="8" key="1">
    <citation type="submission" date="2022-11" db="UniProtKB">
        <authorList>
            <consortium name="EnsemblMetazoa"/>
        </authorList>
    </citation>
    <scope>IDENTIFICATION</scope>
</reference>
<sequence>MGYLCAVKDCGHNSIKHQGEYRFFRFPGIKTKQGEAIRQLCIERRRVWLARIFRSDLNEKSIENTRVCSDHFVKGEPAHLKSTTDPDWAPSLNLGHNNVKEKHVETATERYDRVQDRDVKKRKLEAEDEAARIAAEAARIEAERVEAEQNNASDVPMDIDPKTMDQQCQTDIT</sequence>
<keyword evidence="2 5" id="KW-0863">Zinc-finger</keyword>
<feature type="region of interest" description="Disordered" evidence="6">
    <location>
        <begin position="144"/>
        <end position="173"/>
    </location>
</feature>
<organism evidence="8 9">
    <name type="scientific">Exaiptasia diaphana</name>
    <name type="common">Tropical sea anemone</name>
    <name type="synonym">Aiptasia pulchella</name>
    <dbReference type="NCBI Taxonomy" id="2652724"/>
    <lineage>
        <taxon>Eukaryota</taxon>
        <taxon>Metazoa</taxon>
        <taxon>Cnidaria</taxon>
        <taxon>Anthozoa</taxon>
        <taxon>Hexacorallia</taxon>
        <taxon>Actiniaria</taxon>
        <taxon>Aiptasiidae</taxon>
        <taxon>Exaiptasia</taxon>
    </lineage>
</organism>
<evidence type="ECO:0000313" key="8">
    <source>
        <dbReference type="EnsemblMetazoa" id="XP_020907818.1"/>
    </source>
</evidence>
<dbReference type="RefSeq" id="XP_020907818.1">
    <property type="nucleotide sequence ID" value="XM_021052159.2"/>
</dbReference>
<dbReference type="Proteomes" id="UP000887567">
    <property type="component" value="Unplaced"/>
</dbReference>
<dbReference type="SUPFAM" id="SSF57716">
    <property type="entry name" value="Glucocorticoid receptor-like (DNA-binding domain)"/>
    <property type="match status" value="1"/>
</dbReference>
<dbReference type="GO" id="GO:0008270">
    <property type="term" value="F:zinc ion binding"/>
    <property type="evidence" value="ECO:0007669"/>
    <property type="project" value="UniProtKB-KW"/>
</dbReference>
<dbReference type="GeneID" id="110245864"/>
<evidence type="ECO:0000256" key="6">
    <source>
        <dbReference type="SAM" id="MobiDB-lite"/>
    </source>
</evidence>
<evidence type="ECO:0000256" key="2">
    <source>
        <dbReference type="ARBA" id="ARBA00022771"/>
    </source>
</evidence>
<keyword evidence="3" id="KW-0862">Zinc</keyword>
<dbReference type="SMART" id="SM00980">
    <property type="entry name" value="THAP"/>
    <property type="match status" value="1"/>
</dbReference>
<protein>
    <recommendedName>
        <fullName evidence="7">THAP-type domain-containing protein</fullName>
    </recommendedName>
</protein>
<keyword evidence="4 5" id="KW-0238">DNA-binding</keyword>